<dbReference type="RefSeq" id="XP_016982137.1">
    <property type="nucleotide sequence ID" value="XM_017126648.1"/>
</dbReference>
<evidence type="ECO:0000313" key="10">
    <source>
        <dbReference type="RefSeq" id="XP_016982137.1"/>
    </source>
</evidence>
<keyword evidence="9" id="KW-1185">Reference proteome</keyword>
<keyword evidence="5" id="KW-0479">Metal-binding</keyword>
<dbReference type="PANTHER" id="PTHR13966:SF17">
    <property type="entry name" value="ENDONUCLEASE-RELATED"/>
    <property type="match status" value="1"/>
</dbReference>
<dbReference type="GO" id="GO:0006309">
    <property type="term" value="P:apoptotic DNA fragmentation"/>
    <property type="evidence" value="ECO:0007669"/>
    <property type="project" value="TreeGrafter"/>
</dbReference>
<feature type="binding site" evidence="5">
    <location>
        <position position="232"/>
    </location>
    <ligand>
        <name>Mg(2+)</name>
        <dbReference type="ChEBI" id="CHEBI:18420"/>
        <note>catalytic</note>
    </ligand>
</feature>
<dbReference type="Proteomes" id="UP001652680">
    <property type="component" value="Unassembled WGS sequence"/>
</dbReference>
<evidence type="ECO:0000256" key="5">
    <source>
        <dbReference type="PIRSR" id="PIRSR640255-2"/>
    </source>
</evidence>
<dbReference type="GO" id="GO:0000014">
    <property type="term" value="F:single-stranded DNA endodeoxyribonuclease activity"/>
    <property type="evidence" value="ECO:0007669"/>
    <property type="project" value="TreeGrafter"/>
</dbReference>
<dbReference type="OrthoDB" id="8194122at2759"/>
<comment type="similarity">
    <text evidence="1">Belongs to the DNA/RNA non-specific endonuclease family.</text>
</comment>
<dbReference type="Gene3D" id="3.40.570.10">
    <property type="entry name" value="Extracellular Endonuclease, subunit A"/>
    <property type="match status" value="1"/>
</dbReference>
<feature type="active site" description="Proton acceptor" evidence="4">
    <location>
        <position position="202"/>
    </location>
</feature>
<accession>A0A6P4EVI1</accession>
<dbReference type="EnsemblMetazoa" id="XM_017126648.2">
    <property type="protein sequence ID" value="XP_016982137.1"/>
    <property type="gene ID" value="LOC108046770"/>
</dbReference>
<dbReference type="GeneID" id="108046770"/>
<evidence type="ECO:0000256" key="4">
    <source>
        <dbReference type="PIRSR" id="PIRSR640255-1"/>
    </source>
</evidence>
<dbReference type="AlphaFoldDB" id="A0A6P4EVI1"/>
<evidence type="ECO:0000259" key="7">
    <source>
        <dbReference type="SMART" id="SM00892"/>
    </source>
</evidence>
<dbReference type="PANTHER" id="PTHR13966">
    <property type="entry name" value="ENDONUCLEASE RELATED"/>
    <property type="match status" value="1"/>
</dbReference>
<feature type="chain" id="PRO_5028027718" evidence="6">
    <location>
        <begin position="23"/>
        <end position="350"/>
    </location>
</feature>
<protein>
    <submittedName>
        <fullName evidence="10">Uncharacterized protein LOC108046770</fullName>
    </submittedName>
</protein>
<reference evidence="10" key="2">
    <citation type="submission" date="2025-04" db="UniProtKB">
        <authorList>
            <consortium name="RefSeq"/>
        </authorList>
    </citation>
    <scope>IDENTIFICATION</scope>
</reference>
<dbReference type="InterPro" id="IPR040255">
    <property type="entry name" value="Non-specific_endonuclease"/>
</dbReference>
<name>A0A6P4EVI1_DRORH</name>
<dbReference type="InterPro" id="IPR044929">
    <property type="entry name" value="DNA/RNA_non-sp_Endonuclease_sf"/>
</dbReference>
<keyword evidence="3" id="KW-0255">Endonuclease</keyword>
<feature type="signal peptide" evidence="6">
    <location>
        <begin position="1"/>
        <end position="22"/>
    </location>
</feature>
<keyword evidence="6" id="KW-0732">Signal</keyword>
<dbReference type="GO" id="GO:0005743">
    <property type="term" value="C:mitochondrial inner membrane"/>
    <property type="evidence" value="ECO:0007669"/>
    <property type="project" value="TreeGrafter"/>
</dbReference>
<evidence type="ECO:0000256" key="6">
    <source>
        <dbReference type="SAM" id="SignalP"/>
    </source>
</evidence>
<evidence type="ECO:0000313" key="8">
    <source>
        <dbReference type="EnsemblMetazoa" id="XP_016982137.1"/>
    </source>
</evidence>
<evidence type="ECO:0000313" key="9">
    <source>
        <dbReference type="Proteomes" id="UP001652680"/>
    </source>
</evidence>
<gene>
    <name evidence="10" type="primary">LOC108046770</name>
    <name evidence="8" type="synonym">108046770</name>
</gene>
<reference evidence="8" key="3">
    <citation type="submission" date="2025-05" db="UniProtKB">
        <authorList>
            <consortium name="EnsemblMetazoa"/>
        </authorList>
    </citation>
    <scope>IDENTIFICATION</scope>
</reference>
<keyword evidence="3" id="KW-0378">Hydrolase</keyword>
<proteinExistence type="inferred from homology"/>
<feature type="domain" description="DNA/RNA non-specific endonuclease/pyrophosphatase/phosphodiesterase" evidence="7">
    <location>
        <begin position="120"/>
        <end position="348"/>
    </location>
</feature>
<dbReference type="Pfam" id="PF01223">
    <property type="entry name" value="Endonuclease_NS"/>
    <property type="match status" value="1"/>
</dbReference>
<dbReference type="InterPro" id="IPR001604">
    <property type="entry name" value="Endo_G_ENPP1-like_dom"/>
</dbReference>
<dbReference type="SMART" id="SM00892">
    <property type="entry name" value="Endonuclease_NS"/>
    <property type="match status" value="1"/>
</dbReference>
<evidence type="ECO:0000256" key="2">
    <source>
        <dbReference type="ARBA" id="ARBA00022722"/>
    </source>
</evidence>
<dbReference type="SUPFAM" id="SSF54060">
    <property type="entry name" value="His-Me finger endonucleases"/>
    <property type="match status" value="1"/>
</dbReference>
<keyword evidence="2" id="KW-0540">Nuclease</keyword>
<reference evidence="9" key="1">
    <citation type="journal article" date="2021" name="Elife">
        <title>Highly contiguous assemblies of 101 drosophilid genomes.</title>
        <authorList>
            <person name="Kim B.Y."/>
            <person name="Wang J.R."/>
            <person name="Miller D.E."/>
            <person name="Barmina O."/>
            <person name="Delaney E."/>
            <person name="Thompson A."/>
            <person name="Comeault A.A."/>
            <person name="Peede D."/>
            <person name="D'Agostino E.R."/>
            <person name="Pelaez J."/>
            <person name="Aguilar J.M."/>
            <person name="Haji D."/>
            <person name="Matsunaga T."/>
            <person name="Armstrong E.E."/>
            <person name="Zych M."/>
            <person name="Ogawa Y."/>
            <person name="Stamenkovic-Radak M."/>
            <person name="Jelic M."/>
            <person name="Veselinovic M.S."/>
            <person name="Tanaskovic M."/>
            <person name="Eric P."/>
            <person name="Gao J.J."/>
            <person name="Katoh T.K."/>
            <person name="Toda M.J."/>
            <person name="Watabe H."/>
            <person name="Watada M."/>
            <person name="Davis J.S."/>
            <person name="Moyle L.C."/>
            <person name="Manoli G."/>
            <person name="Bertolini E."/>
            <person name="Kostal V."/>
            <person name="Hawley R.S."/>
            <person name="Takahashi A."/>
            <person name="Jones C.D."/>
            <person name="Price D.K."/>
            <person name="Whiteman N."/>
            <person name="Kopp A."/>
            <person name="Matute D.R."/>
            <person name="Petrov D.A."/>
        </authorList>
    </citation>
    <scope>NUCLEOTIDE SEQUENCE [LARGE SCALE GENOMIC DNA]</scope>
</reference>
<dbReference type="GO" id="GO:0003676">
    <property type="term" value="F:nucleic acid binding"/>
    <property type="evidence" value="ECO:0007669"/>
    <property type="project" value="InterPro"/>
</dbReference>
<dbReference type="InterPro" id="IPR044925">
    <property type="entry name" value="His-Me_finger_sf"/>
</dbReference>
<evidence type="ECO:0000256" key="3">
    <source>
        <dbReference type="ARBA" id="ARBA00022759"/>
    </source>
</evidence>
<evidence type="ECO:0000256" key="1">
    <source>
        <dbReference type="ARBA" id="ARBA00010052"/>
    </source>
</evidence>
<dbReference type="GO" id="GO:0046872">
    <property type="term" value="F:metal ion binding"/>
    <property type="evidence" value="ECO:0007669"/>
    <property type="project" value="UniProtKB-KW"/>
</dbReference>
<dbReference type="GO" id="GO:0004521">
    <property type="term" value="F:RNA endonuclease activity"/>
    <property type="evidence" value="ECO:0007669"/>
    <property type="project" value="TreeGrafter"/>
</dbReference>
<dbReference type="GO" id="GO:0005634">
    <property type="term" value="C:nucleus"/>
    <property type="evidence" value="ECO:0007669"/>
    <property type="project" value="TreeGrafter"/>
</dbReference>
<sequence length="350" mass="39218">MEAQQLLLIVAIGLGLVLLSEADCPLSRAMIEGTNRIFTNRNAAGQYELKRLQRVRASEVLHMICTATDIVQTTCQANTNLSRPLPLRCQRPMGASATVVTDASCPATMYSVGYTINNQRLELYRACYQGAAVRARFTTHLVYHKTFFPQRPCADFSRDGVISEADTQSFLPRTIFRAFRTIFGNTQRYIPNERDTVINRGHLTPSGDYLYGDQMCATFKYINVAPMWKSINDRNWETIERWVRTRISAGGSLRIKTGTNGDLTLPDNRRRQRRIILGAGTKNIMPLWLYKVVRTSANGPHSVFVTLNNIYATARPAAPTFCTSIPCPMTLENVAAAGYTYCCNATTFTL</sequence>
<organism evidence="10">
    <name type="scientific">Drosophila rhopaloa</name>
    <name type="common">Fruit fly</name>
    <dbReference type="NCBI Taxonomy" id="1041015"/>
    <lineage>
        <taxon>Eukaryota</taxon>
        <taxon>Metazoa</taxon>
        <taxon>Ecdysozoa</taxon>
        <taxon>Arthropoda</taxon>
        <taxon>Hexapoda</taxon>
        <taxon>Insecta</taxon>
        <taxon>Pterygota</taxon>
        <taxon>Neoptera</taxon>
        <taxon>Endopterygota</taxon>
        <taxon>Diptera</taxon>
        <taxon>Brachycera</taxon>
        <taxon>Muscomorpha</taxon>
        <taxon>Ephydroidea</taxon>
        <taxon>Drosophilidae</taxon>
        <taxon>Drosophila</taxon>
        <taxon>Sophophora</taxon>
    </lineage>
</organism>